<dbReference type="InterPro" id="IPR036278">
    <property type="entry name" value="Sialidase_sf"/>
</dbReference>
<accession>A0A3P1C2E4</accession>
<feature type="signal peptide" evidence="1">
    <location>
        <begin position="1"/>
        <end position="27"/>
    </location>
</feature>
<dbReference type="EMBL" id="RQJO01000007">
    <property type="protein sequence ID" value="RRB07580.1"/>
    <property type="molecule type" value="Genomic_DNA"/>
</dbReference>
<protein>
    <submittedName>
        <fullName evidence="3">Exo-alpha-sialidase</fullName>
    </submittedName>
</protein>
<dbReference type="InterPro" id="IPR023296">
    <property type="entry name" value="Glyco_hydro_beta-prop_sf"/>
</dbReference>
<evidence type="ECO:0000313" key="3">
    <source>
        <dbReference type="EMBL" id="RRB07580.1"/>
    </source>
</evidence>
<dbReference type="RefSeq" id="WP_124872785.1">
    <property type="nucleotide sequence ID" value="NZ_RQJO01000007.1"/>
</dbReference>
<evidence type="ECO:0000313" key="4">
    <source>
        <dbReference type="Proteomes" id="UP000271925"/>
    </source>
</evidence>
<proteinExistence type="predicted"/>
<dbReference type="SUPFAM" id="SSF50939">
    <property type="entry name" value="Sialidases"/>
    <property type="match status" value="1"/>
</dbReference>
<dbReference type="Gene3D" id="2.115.10.20">
    <property type="entry name" value="Glycosyl hydrolase domain, family 43"/>
    <property type="match status" value="1"/>
</dbReference>
<dbReference type="AlphaFoldDB" id="A0A3P1C2E4"/>
<dbReference type="OrthoDB" id="7294637at2"/>
<dbReference type="PANTHER" id="PTHR43752:SF2">
    <property type="entry name" value="BNR_ASP-BOX REPEAT FAMILY PROTEIN"/>
    <property type="match status" value="1"/>
</dbReference>
<gene>
    <name evidence="3" type="ORF">EHT25_07320</name>
</gene>
<keyword evidence="1" id="KW-0732">Signal</keyword>
<keyword evidence="4" id="KW-1185">Reference proteome</keyword>
<evidence type="ECO:0000259" key="2">
    <source>
        <dbReference type="Pfam" id="PF13088"/>
    </source>
</evidence>
<evidence type="ECO:0000256" key="1">
    <source>
        <dbReference type="SAM" id="SignalP"/>
    </source>
</evidence>
<dbReference type="InterPro" id="IPR011040">
    <property type="entry name" value="Sialidase"/>
</dbReference>
<dbReference type="Proteomes" id="UP000271925">
    <property type="component" value="Unassembled WGS sequence"/>
</dbReference>
<reference evidence="3 4" key="1">
    <citation type="submission" date="2018-11" db="EMBL/GenBank/DDBJ databases">
        <authorList>
            <person name="Zhou Z."/>
            <person name="Wang G."/>
        </authorList>
    </citation>
    <scope>NUCLEOTIDE SEQUENCE [LARGE SCALE GENOMIC DNA]</scope>
    <source>
        <strain evidence="3 4">KCTC52004</strain>
    </source>
</reference>
<dbReference type="PANTHER" id="PTHR43752">
    <property type="entry name" value="BNR/ASP-BOX REPEAT FAMILY PROTEIN"/>
    <property type="match status" value="1"/>
</dbReference>
<comment type="caution">
    <text evidence="3">The sequence shown here is derived from an EMBL/GenBank/DDBJ whole genome shotgun (WGS) entry which is preliminary data.</text>
</comment>
<dbReference type="Pfam" id="PF13088">
    <property type="entry name" value="BNR_2"/>
    <property type="match status" value="1"/>
</dbReference>
<dbReference type="Gene3D" id="2.120.10.10">
    <property type="match status" value="1"/>
</dbReference>
<sequence>MISFSFFRSIYTKLLPVLALGLTAAQAQTDLTKTDARRATAGVILEQPVNDPRIKNRQHELVSSIAASADGKQIYLVWYTGGKGEGPGNYVTLAVSLDNGKTWKNDQLVIYPKDSTTRFFDPVLWRDKNEQVWLFYAVSMDNKHWDLKEGVNAIPLSWNGSKVVYEQPRLISYGVMMNKPVYIPQKDMALFPVSVWQLGKDHSQEPGYIPDGTFVHRFDFSKKARRITSVEPYGFVPVLPDSMRTFDEHQVVQTSDKGELLCLVRTKRGIYSSKSNDFGKSWSTLEPFTATGPTTSSRFYIGKLRSGKLLLILNNSKTRNNMTAFLSSDGGKTWPHKLLLDSREKVSYPDMDQTRDGTIHVTFDRDRSGAKDILYTRFREEDVVKGNAPNLVITRVNP</sequence>
<organism evidence="3 4">
    <name type="scientific">Larkinella rosea</name>
    <dbReference type="NCBI Taxonomy" id="2025312"/>
    <lineage>
        <taxon>Bacteria</taxon>
        <taxon>Pseudomonadati</taxon>
        <taxon>Bacteroidota</taxon>
        <taxon>Cytophagia</taxon>
        <taxon>Cytophagales</taxon>
        <taxon>Spirosomataceae</taxon>
        <taxon>Larkinella</taxon>
    </lineage>
</organism>
<feature type="chain" id="PRO_5018198581" evidence="1">
    <location>
        <begin position="28"/>
        <end position="398"/>
    </location>
</feature>
<feature type="domain" description="Sialidase" evidence="2">
    <location>
        <begin position="76"/>
        <end position="361"/>
    </location>
</feature>
<name>A0A3P1C2E4_9BACT</name>
<dbReference type="CDD" id="cd15482">
    <property type="entry name" value="Sialidase_non-viral"/>
    <property type="match status" value="1"/>
</dbReference>